<evidence type="ECO:0000313" key="3">
    <source>
        <dbReference type="Proteomes" id="UP000583556"/>
    </source>
</evidence>
<evidence type="ECO:0000256" key="1">
    <source>
        <dbReference type="SAM" id="Phobius"/>
    </source>
</evidence>
<dbReference type="EMBL" id="JABBGM010000002">
    <property type="protein sequence ID" value="NML93108.1"/>
    <property type="molecule type" value="Genomic_DNA"/>
</dbReference>
<name>A0A7Y0BMP0_9SPHN</name>
<dbReference type="Proteomes" id="UP000583556">
    <property type="component" value="Unassembled WGS sequence"/>
</dbReference>
<protein>
    <submittedName>
        <fullName evidence="2">Uncharacterized protein</fullName>
    </submittedName>
</protein>
<reference evidence="2 3" key="1">
    <citation type="submission" date="2020-04" db="EMBL/GenBank/DDBJ databases">
        <title>Novosphingobium sp. TW-4 isolated from soil.</title>
        <authorList>
            <person name="Dahal R.H."/>
            <person name="Chaudhary D.K."/>
        </authorList>
    </citation>
    <scope>NUCLEOTIDE SEQUENCE [LARGE SCALE GENOMIC DNA]</scope>
    <source>
        <strain evidence="2 3">TW-4</strain>
    </source>
</reference>
<keyword evidence="1" id="KW-0812">Transmembrane</keyword>
<dbReference type="PROSITE" id="PS51257">
    <property type="entry name" value="PROKAR_LIPOPROTEIN"/>
    <property type="match status" value="1"/>
</dbReference>
<proteinExistence type="predicted"/>
<organism evidence="2 3">
    <name type="scientific">Novosphingobium olei</name>
    <dbReference type="NCBI Taxonomy" id="2728851"/>
    <lineage>
        <taxon>Bacteria</taxon>
        <taxon>Pseudomonadati</taxon>
        <taxon>Pseudomonadota</taxon>
        <taxon>Alphaproteobacteria</taxon>
        <taxon>Sphingomonadales</taxon>
        <taxon>Sphingomonadaceae</taxon>
        <taxon>Novosphingobium</taxon>
    </lineage>
</organism>
<evidence type="ECO:0000313" key="2">
    <source>
        <dbReference type="EMBL" id="NML93108.1"/>
    </source>
</evidence>
<accession>A0A7Y0BMP0</accession>
<keyword evidence="1" id="KW-0472">Membrane</keyword>
<sequence>MDREIWFRKWLFGYVPVHWKGLALILGAVVAVLGCFLVLVACAQYFQRPAIAFTIPVPFIYIVITALRIAQRHAV</sequence>
<keyword evidence="3" id="KW-1185">Reference proteome</keyword>
<feature type="transmembrane region" description="Helical" evidence="1">
    <location>
        <begin position="52"/>
        <end position="70"/>
    </location>
</feature>
<feature type="transmembrane region" description="Helical" evidence="1">
    <location>
        <begin position="21"/>
        <end position="46"/>
    </location>
</feature>
<keyword evidence="1" id="KW-1133">Transmembrane helix</keyword>
<dbReference type="RefSeq" id="WP_169492370.1">
    <property type="nucleotide sequence ID" value="NZ_JABBGM010000002.1"/>
</dbReference>
<dbReference type="AlphaFoldDB" id="A0A7Y0BMP0"/>
<gene>
    <name evidence="2" type="ORF">HHL27_05430</name>
</gene>
<comment type="caution">
    <text evidence="2">The sequence shown here is derived from an EMBL/GenBank/DDBJ whole genome shotgun (WGS) entry which is preliminary data.</text>
</comment>